<sequence length="369" mass="41144">MSAATIPQLFAQTLTSLLPVFAYTLPLSDASTQSLLTTSLDKLYLIYRTLQQVGVWSENESVHELSERSLLFTTVPWVIGACEEKRTDDRKQALQNAETTYKSYIDLLSQYKIVTPNETQEYLSSSNPEKKRETKIAQYKKEKQLEQKISAIATFSGENSPISFIIAILQSFSDDDSSNADSPHLRQTTLDVLSLLHSQALSALSTITMELDILASAPSIPLLSNSDTARDKPRQESTQDTTWRLDSLPPSQLIGNKGKVLRPFTLLPSGQTQDKERLKKEVFRESWRLPTMSIDEYLEIERQRGGIISGGGQASYDAPTASEQLALETEQDGTIGAHDADEKKRKKDENWAVYTEENAKGAGNTMNRG</sequence>
<feature type="signal peptide" evidence="2">
    <location>
        <begin position="1"/>
        <end position="22"/>
    </location>
</feature>
<keyword evidence="2" id="KW-0732">Signal</keyword>
<feature type="region of interest" description="Disordered" evidence="1">
    <location>
        <begin position="330"/>
        <end position="369"/>
    </location>
</feature>
<reference evidence="3" key="2">
    <citation type="journal article" date="2022" name="Elife">
        <title>Obligate sexual reproduction of a homothallic fungus closely related to the Cryptococcus pathogenic species complex.</title>
        <authorList>
            <person name="Passer A.R."/>
            <person name="Clancey S.A."/>
            <person name="Shea T."/>
            <person name="David-Palma M."/>
            <person name="Averette A.F."/>
            <person name="Boekhout T."/>
            <person name="Porcel B.M."/>
            <person name="Nowrousian M."/>
            <person name="Cuomo C.A."/>
            <person name="Sun S."/>
            <person name="Heitman J."/>
            <person name="Coelho M.A."/>
        </authorList>
    </citation>
    <scope>NUCLEOTIDE SEQUENCE</scope>
    <source>
        <strain evidence="3">CBS 7841</strain>
    </source>
</reference>
<dbReference type="KEGG" id="cdep:91085949"/>
<dbReference type="InterPro" id="IPR038511">
    <property type="entry name" value="TAP42/TAP46-like_sf"/>
</dbReference>
<evidence type="ECO:0008006" key="5">
    <source>
        <dbReference type="Google" id="ProtNLM"/>
    </source>
</evidence>
<dbReference type="PANTHER" id="PTHR10933">
    <property type="entry name" value="IMMUNOGLOBULIN-BINDING PROTEIN 1"/>
    <property type="match status" value="1"/>
</dbReference>
<feature type="compositionally biased region" description="Polar residues" evidence="1">
    <location>
        <begin position="238"/>
        <end position="249"/>
    </location>
</feature>
<evidence type="ECO:0000313" key="4">
    <source>
        <dbReference type="Proteomes" id="UP000094043"/>
    </source>
</evidence>
<evidence type="ECO:0000313" key="3">
    <source>
        <dbReference type="EMBL" id="WVN86569.1"/>
    </source>
</evidence>
<proteinExistence type="predicted"/>
<accession>A0AAJ8JQL4</accession>
<dbReference type="GeneID" id="91085949"/>
<dbReference type="GO" id="GO:0005829">
    <property type="term" value="C:cytosol"/>
    <property type="evidence" value="ECO:0007669"/>
    <property type="project" value="TreeGrafter"/>
</dbReference>
<keyword evidence="4" id="KW-1185">Reference proteome</keyword>
<protein>
    <recommendedName>
        <fullName evidence="5">Type 2A phosphatase-associated protein 42</fullName>
    </recommendedName>
</protein>
<feature type="region of interest" description="Disordered" evidence="1">
    <location>
        <begin position="222"/>
        <end position="249"/>
    </location>
</feature>
<feature type="compositionally biased region" description="Basic and acidic residues" evidence="1">
    <location>
        <begin position="228"/>
        <end position="237"/>
    </location>
</feature>
<dbReference type="GO" id="GO:0051721">
    <property type="term" value="F:protein phosphatase 2A binding"/>
    <property type="evidence" value="ECO:0007669"/>
    <property type="project" value="TreeGrafter"/>
</dbReference>
<dbReference type="Gene3D" id="1.25.40.540">
    <property type="entry name" value="TAP42-like family"/>
    <property type="match status" value="1"/>
</dbReference>
<organism evidence="3 4">
    <name type="scientific">Cryptococcus depauperatus CBS 7841</name>
    <dbReference type="NCBI Taxonomy" id="1295531"/>
    <lineage>
        <taxon>Eukaryota</taxon>
        <taxon>Fungi</taxon>
        <taxon>Dikarya</taxon>
        <taxon>Basidiomycota</taxon>
        <taxon>Agaricomycotina</taxon>
        <taxon>Tremellomycetes</taxon>
        <taxon>Tremellales</taxon>
        <taxon>Cryptococcaceae</taxon>
        <taxon>Cryptococcus</taxon>
    </lineage>
</organism>
<feature type="chain" id="PRO_5042476451" description="Type 2A phosphatase-associated protein 42" evidence="2">
    <location>
        <begin position="23"/>
        <end position="369"/>
    </location>
</feature>
<dbReference type="RefSeq" id="XP_066067269.1">
    <property type="nucleotide sequence ID" value="XM_066211172.1"/>
</dbReference>
<evidence type="ECO:0000256" key="1">
    <source>
        <dbReference type="SAM" id="MobiDB-lite"/>
    </source>
</evidence>
<feature type="compositionally biased region" description="Basic and acidic residues" evidence="1">
    <location>
        <begin position="338"/>
        <end position="350"/>
    </location>
</feature>
<dbReference type="GO" id="GO:0035303">
    <property type="term" value="P:regulation of dephosphorylation"/>
    <property type="evidence" value="ECO:0007669"/>
    <property type="project" value="TreeGrafter"/>
</dbReference>
<reference evidence="3" key="3">
    <citation type="submission" date="2024-01" db="EMBL/GenBank/DDBJ databases">
        <authorList>
            <person name="Coelho M.A."/>
            <person name="David-Palma M."/>
            <person name="Shea T."/>
            <person name="Sun S."/>
            <person name="Cuomo C.A."/>
            <person name="Heitman J."/>
        </authorList>
    </citation>
    <scope>NUCLEOTIDE SEQUENCE</scope>
    <source>
        <strain evidence="3">CBS 7841</strain>
    </source>
</reference>
<dbReference type="InterPro" id="IPR007304">
    <property type="entry name" value="TAP46-like"/>
</dbReference>
<dbReference type="Pfam" id="PF04177">
    <property type="entry name" value="TAP42"/>
    <property type="match status" value="1"/>
</dbReference>
<dbReference type="EMBL" id="CP143785">
    <property type="protein sequence ID" value="WVN86569.1"/>
    <property type="molecule type" value="Genomic_DNA"/>
</dbReference>
<reference evidence="3" key="1">
    <citation type="submission" date="2016-06" db="EMBL/GenBank/DDBJ databases">
        <authorList>
            <person name="Cuomo C."/>
            <person name="Litvintseva A."/>
            <person name="Heitman J."/>
            <person name="Chen Y."/>
            <person name="Sun S."/>
            <person name="Springer D."/>
            <person name="Dromer F."/>
            <person name="Young S."/>
            <person name="Zeng Q."/>
            <person name="Chapman S."/>
            <person name="Gujja S."/>
            <person name="Saif S."/>
            <person name="Birren B."/>
        </authorList>
    </citation>
    <scope>NUCLEOTIDE SEQUENCE</scope>
    <source>
        <strain evidence="3">CBS 7841</strain>
    </source>
</reference>
<dbReference type="PANTHER" id="PTHR10933:SF9">
    <property type="entry name" value="IMMUNOGLOBULIN-BINDING PROTEIN 1"/>
    <property type="match status" value="1"/>
</dbReference>
<evidence type="ECO:0000256" key="2">
    <source>
        <dbReference type="SAM" id="SignalP"/>
    </source>
</evidence>
<name>A0AAJ8JQL4_9TREE</name>
<dbReference type="AlphaFoldDB" id="A0AAJ8JQL4"/>
<dbReference type="Proteomes" id="UP000094043">
    <property type="component" value="Chromosome 2"/>
</dbReference>
<gene>
    <name evidence="3" type="ORF">L203_101736</name>
</gene>
<dbReference type="GO" id="GO:0009966">
    <property type="term" value="P:regulation of signal transduction"/>
    <property type="evidence" value="ECO:0007669"/>
    <property type="project" value="InterPro"/>
</dbReference>